<reference evidence="2 3" key="1">
    <citation type="submission" date="2022-10" db="EMBL/GenBank/DDBJ databases">
        <title>Roseococcus glaciei nov., sp. nov., isolated from glacier.</title>
        <authorList>
            <person name="Liu Q."/>
            <person name="Xin Y.-H."/>
        </authorList>
    </citation>
    <scope>NUCLEOTIDE SEQUENCE [LARGE SCALE GENOMIC DNA]</scope>
    <source>
        <strain evidence="2 3">MDT2-1-1</strain>
    </source>
</reference>
<feature type="domain" description="Erythromycin biosynthesis protein CIII-like C-terminal" evidence="1">
    <location>
        <begin position="170"/>
        <end position="306"/>
    </location>
</feature>
<evidence type="ECO:0000259" key="1">
    <source>
        <dbReference type="Pfam" id="PF06722"/>
    </source>
</evidence>
<evidence type="ECO:0000313" key="2">
    <source>
        <dbReference type="EMBL" id="MCW8087830.1"/>
    </source>
</evidence>
<dbReference type="InterPro" id="IPR010610">
    <property type="entry name" value="EryCIII-like_C"/>
</dbReference>
<dbReference type="PANTHER" id="PTHR48050">
    <property type="entry name" value="STEROL 3-BETA-GLUCOSYLTRANSFERASE"/>
    <property type="match status" value="1"/>
</dbReference>
<dbReference type="EMBL" id="JAPFQI010000022">
    <property type="protein sequence ID" value="MCW8087830.1"/>
    <property type="molecule type" value="Genomic_DNA"/>
</dbReference>
<sequence length="320" mass="33957">MMGRGETIEANTPDPLAAWAEACLPDALAMLRPLGPALLLSSLFCMGLAERLAKALGSPWVLVNPSFYFGDDARRPWEEDFPGLGAGAFRHWLLPLVQRATAVLHATDPVYDPPPLHLPRNHHYVGPLDLAPAPTPGDTAFLHEAGNPWVLVTLSTLPQSGEMAIARAALAALADRPVRVLVTLAPGHPLEELGPAPPNARISGYVPHGPVLDKACLLVGHAGHEMVMRGLRHGVPMVLVPWGRDQAGVAARAAAMGVAEIVSRSDCTLERLAEAVSRVLAEPSYAGAARQASARLRAVDTLSRACEVAEEVVKTHAQSL</sequence>
<name>A0ABT3P0F0_9PROT</name>
<keyword evidence="3" id="KW-1185">Reference proteome</keyword>
<dbReference type="PANTHER" id="PTHR48050:SF13">
    <property type="entry name" value="STEROL 3-BETA-GLUCOSYLTRANSFERASE UGT80A2"/>
    <property type="match status" value="1"/>
</dbReference>
<dbReference type="Proteomes" id="UP001526430">
    <property type="component" value="Unassembled WGS sequence"/>
</dbReference>
<dbReference type="InterPro" id="IPR050426">
    <property type="entry name" value="Glycosyltransferase_28"/>
</dbReference>
<organism evidence="2 3">
    <name type="scientific">Sabulicella glaciei</name>
    <dbReference type="NCBI Taxonomy" id="2984948"/>
    <lineage>
        <taxon>Bacteria</taxon>
        <taxon>Pseudomonadati</taxon>
        <taxon>Pseudomonadota</taxon>
        <taxon>Alphaproteobacteria</taxon>
        <taxon>Acetobacterales</taxon>
        <taxon>Acetobacteraceae</taxon>
        <taxon>Sabulicella</taxon>
    </lineage>
</organism>
<comment type="caution">
    <text evidence="2">The sequence shown here is derived from an EMBL/GenBank/DDBJ whole genome shotgun (WGS) entry which is preliminary data.</text>
</comment>
<protein>
    <submittedName>
        <fullName evidence="2">Glycosyltransferase</fullName>
    </submittedName>
</protein>
<proteinExistence type="predicted"/>
<evidence type="ECO:0000313" key="3">
    <source>
        <dbReference type="Proteomes" id="UP001526430"/>
    </source>
</evidence>
<dbReference type="Pfam" id="PF06722">
    <property type="entry name" value="EryCIII-like_C"/>
    <property type="match status" value="1"/>
</dbReference>
<accession>A0ABT3P0F0</accession>
<dbReference type="SUPFAM" id="SSF53756">
    <property type="entry name" value="UDP-Glycosyltransferase/glycogen phosphorylase"/>
    <property type="match status" value="1"/>
</dbReference>
<dbReference type="Gene3D" id="3.40.50.2000">
    <property type="entry name" value="Glycogen Phosphorylase B"/>
    <property type="match status" value="2"/>
</dbReference>
<gene>
    <name evidence="2" type="ORF">OF850_19685</name>
</gene>